<dbReference type="InterPro" id="IPR036236">
    <property type="entry name" value="Znf_C2H2_sf"/>
</dbReference>
<keyword evidence="5 13" id="KW-0863">Zinc-finger</keyword>
<dbReference type="PANTHER" id="PTHR16515">
    <property type="entry name" value="PR DOMAIN ZINC FINGER PROTEIN"/>
    <property type="match status" value="1"/>
</dbReference>
<gene>
    <name evidence="17" type="ORF">SNE40_019681</name>
</gene>
<evidence type="ECO:0000256" key="2">
    <source>
        <dbReference type="ARBA" id="ARBA00022588"/>
    </source>
</evidence>
<dbReference type="PANTHER" id="PTHR16515:SF59">
    <property type="entry name" value="PR DOMAIN ZINC FINGER PROTEIN 1"/>
    <property type="match status" value="1"/>
</dbReference>
<evidence type="ECO:0000256" key="5">
    <source>
        <dbReference type="ARBA" id="ARBA00022771"/>
    </source>
</evidence>
<evidence type="ECO:0000256" key="10">
    <source>
        <dbReference type="ARBA" id="ARBA00023130"/>
    </source>
</evidence>
<evidence type="ECO:0000256" key="14">
    <source>
        <dbReference type="SAM" id="MobiDB-lite"/>
    </source>
</evidence>
<protein>
    <recommendedName>
        <fullName evidence="19">PR domain zinc finger protein 1</fullName>
    </recommendedName>
</protein>
<feature type="domain" description="C2H2-type" evidence="15">
    <location>
        <begin position="529"/>
        <end position="556"/>
    </location>
</feature>
<dbReference type="GO" id="GO:0005634">
    <property type="term" value="C:nucleus"/>
    <property type="evidence" value="ECO:0007669"/>
    <property type="project" value="UniProtKB-SubCell"/>
</dbReference>
<feature type="compositionally biased region" description="Polar residues" evidence="14">
    <location>
        <begin position="660"/>
        <end position="677"/>
    </location>
</feature>
<dbReference type="InterPro" id="IPR046341">
    <property type="entry name" value="SET_dom_sf"/>
</dbReference>
<reference evidence="17 18" key="1">
    <citation type="submission" date="2024-01" db="EMBL/GenBank/DDBJ databases">
        <title>The genome of the rayed Mediterranean limpet Patella caerulea (Linnaeus, 1758).</title>
        <authorList>
            <person name="Anh-Thu Weber A."/>
            <person name="Halstead-Nussloch G."/>
        </authorList>
    </citation>
    <scope>NUCLEOTIDE SEQUENCE [LARGE SCALE GENOMIC DNA]</scope>
    <source>
        <strain evidence="17">AATW-2023a</strain>
        <tissue evidence="17">Whole specimen</tissue>
    </source>
</reference>
<evidence type="ECO:0000313" key="18">
    <source>
        <dbReference type="Proteomes" id="UP001347796"/>
    </source>
</evidence>
<proteinExistence type="predicted"/>
<dbReference type="PROSITE" id="PS50157">
    <property type="entry name" value="ZINC_FINGER_C2H2_2"/>
    <property type="match status" value="4"/>
</dbReference>
<dbReference type="Pfam" id="PF00096">
    <property type="entry name" value="zf-C2H2"/>
    <property type="match status" value="4"/>
</dbReference>
<comment type="subcellular location">
    <subcellularLocation>
        <location evidence="1">Nucleus</location>
    </subcellularLocation>
</comment>
<dbReference type="InterPro" id="IPR016608">
    <property type="entry name" value="PRDM1"/>
</dbReference>
<dbReference type="GO" id="GO:0008270">
    <property type="term" value="F:zinc ion binding"/>
    <property type="evidence" value="ECO:0007669"/>
    <property type="project" value="UniProtKB-KW"/>
</dbReference>
<dbReference type="Proteomes" id="UP001347796">
    <property type="component" value="Unassembled WGS sequence"/>
</dbReference>
<feature type="compositionally biased region" description="Basic and acidic residues" evidence="14">
    <location>
        <begin position="231"/>
        <end position="240"/>
    </location>
</feature>
<organism evidence="17 18">
    <name type="scientific">Patella caerulea</name>
    <name type="common">Rayed Mediterranean limpet</name>
    <dbReference type="NCBI Taxonomy" id="87958"/>
    <lineage>
        <taxon>Eukaryota</taxon>
        <taxon>Metazoa</taxon>
        <taxon>Spiralia</taxon>
        <taxon>Lophotrochozoa</taxon>
        <taxon>Mollusca</taxon>
        <taxon>Gastropoda</taxon>
        <taxon>Patellogastropoda</taxon>
        <taxon>Patelloidea</taxon>
        <taxon>Patellidae</taxon>
        <taxon>Patella</taxon>
    </lineage>
</organism>
<feature type="domain" description="C2H2-type" evidence="15">
    <location>
        <begin position="557"/>
        <end position="584"/>
    </location>
</feature>
<dbReference type="CDD" id="cd19187">
    <property type="entry name" value="PR-SET_PRDM1"/>
    <property type="match status" value="1"/>
</dbReference>
<evidence type="ECO:0000256" key="12">
    <source>
        <dbReference type="ARBA" id="ARBA00023242"/>
    </source>
</evidence>
<dbReference type="GO" id="GO:0000978">
    <property type="term" value="F:RNA polymerase II cis-regulatory region sequence-specific DNA binding"/>
    <property type="evidence" value="ECO:0007669"/>
    <property type="project" value="TreeGrafter"/>
</dbReference>
<evidence type="ECO:0000256" key="11">
    <source>
        <dbReference type="ARBA" id="ARBA00023163"/>
    </source>
</evidence>
<evidence type="ECO:0000256" key="4">
    <source>
        <dbReference type="ARBA" id="ARBA00022737"/>
    </source>
</evidence>
<evidence type="ECO:0000259" key="16">
    <source>
        <dbReference type="PROSITE" id="PS50280"/>
    </source>
</evidence>
<evidence type="ECO:0000256" key="13">
    <source>
        <dbReference type="PROSITE-ProRule" id="PRU00042"/>
    </source>
</evidence>
<evidence type="ECO:0008006" key="19">
    <source>
        <dbReference type="Google" id="ProtNLM"/>
    </source>
</evidence>
<evidence type="ECO:0000256" key="6">
    <source>
        <dbReference type="ARBA" id="ARBA00022833"/>
    </source>
</evidence>
<evidence type="ECO:0000256" key="1">
    <source>
        <dbReference type="ARBA" id="ARBA00004123"/>
    </source>
</evidence>
<feature type="domain" description="C2H2-type" evidence="15">
    <location>
        <begin position="585"/>
        <end position="612"/>
    </location>
</feature>
<keyword evidence="10" id="KW-1064">Adaptive immunity</keyword>
<keyword evidence="7" id="KW-0391">Immunity</keyword>
<dbReference type="InterPro" id="IPR001214">
    <property type="entry name" value="SET_dom"/>
</dbReference>
<dbReference type="PIRSF" id="PIRSF013212">
    <property type="entry name" value="PRDM1"/>
    <property type="match status" value="1"/>
</dbReference>
<feature type="region of interest" description="Disordered" evidence="14">
    <location>
        <begin position="736"/>
        <end position="864"/>
    </location>
</feature>
<feature type="region of interest" description="Disordered" evidence="14">
    <location>
        <begin position="231"/>
        <end position="305"/>
    </location>
</feature>
<keyword evidence="3" id="KW-0479">Metal-binding</keyword>
<dbReference type="EMBL" id="JAZGQO010000014">
    <property type="protein sequence ID" value="KAK6171504.1"/>
    <property type="molecule type" value="Genomic_DNA"/>
</dbReference>
<dbReference type="Gene3D" id="2.170.270.10">
    <property type="entry name" value="SET domain"/>
    <property type="match status" value="1"/>
</dbReference>
<dbReference type="InterPro" id="IPR013087">
    <property type="entry name" value="Znf_C2H2_type"/>
</dbReference>
<dbReference type="InterPro" id="IPR050331">
    <property type="entry name" value="Zinc_finger"/>
</dbReference>
<evidence type="ECO:0000256" key="7">
    <source>
        <dbReference type="ARBA" id="ARBA00022859"/>
    </source>
</evidence>
<dbReference type="SMART" id="SM00355">
    <property type="entry name" value="ZnF_C2H2"/>
    <property type="match status" value="5"/>
</dbReference>
<keyword evidence="9" id="KW-0238">DNA-binding</keyword>
<dbReference type="GO" id="GO:0005737">
    <property type="term" value="C:cytoplasm"/>
    <property type="evidence" value="ECO:0007669"/>
    <property type="project" value="TreeGrafter"/>
</dbReference>
<keyword evidence="4" id="KW-0677">Repeat</keyword>
<dbReference type="SUPFAM" id="SSF82199">
    <property type="entry name" value="SET domain"/>
    <property type="match status" value="1"/>
</dbReference>
<dbReference type="FunFam" id="3.30.160.60:FF:000100">
    <property type="entry name" value="Zinc finger 45-like"/>
    <property type="match status" value="1"/>
</dbReference>
<keyword evidence="2" id="KW-0399">Innate immunity</keyword>
<keyword evidence="8" id="KW-0805">Transcription regulation</keyword>
<evidence type="ECO:0000256" key="8">
    <source>
        <dbReference type="ARBA" id="ARBA00023015"/>
    </source>
</evidence>
<dbReference type="PROSITE" id="PS00028">
    <property type="entry name" value="ZINC_FINGER_C2H2_1"/>
    <property type="match status" value="4"/>
</dbReference>
<dbReference type="GO" id="GO:0045087">
    <property type="term" value="P:innate immune response"/>
    <property type="evidence" value="ECO:0007669"/>
    <property type="project" value="UniProtKB-KW"/>
</dbReference>
<feature type="compositionally biased region" description="Low complexity" evidence="14">
    <location>
        <begin position="678"/>
        <end position="693"/>
    </location>
</feature>
<feature type="domain" description="C2H2-type" evidence="15">
    <location>
        <begin position="501"/>
        <end position="528"/>
    </location>
</feature>
<evidence type="ECO:0000256" key="9">
    <source>
        <dbReference type="ARBA" id="ARBA00023125"/>
    </source>
</evidence>
<keyword evidence="18" id="KW-1185">Reference proteome</keyword>
<dbReference type="FunFam" id="3.30.160.60:FF:000132">
    <property type="entry name" value="PR domain zinc finger protein 1"/>
    <property type="match status" value="1"/>
</dbReference>
<dbReference type="GO" id="GO:0045165">
    <property type="term" value="P:cell fate commitment"/>
    <property type="evidence" value="ECO:0007669"/>
    <property type="project" value="TreeGrafter"/>
</dbReference>
<dbReference type="PROSITE" id="PS50280">
    <property type="entry name" value="SET"/>
    <property type="match status" value="1"/>
</dbReference>
<feature type="compositionally biased region" description="Low complexity" evidence="14">
    <location>
        <begin position="806"/>
        <end position="821"/>
    </location>
</feature>
<keyword evidence="12" id="KW-0539">Nucleus</keyword>
<evidence type="ECO:0000259" key="15">
    <source>
        <dbReference type="PROSITE" id="PS50157"/>
    </source>
</evidence>
<sequence length="879" mass="100555">MMEEGWEVNSLKEDELEDFCVYVVHDRPCERVCPNRAQASLPRNLTLKPSQINSNVLGVWSVDYIPRGTRFGPLKGEVFSREPTTEELQHRRLWKVFENNKIYQYVNQMDTSCSNWMSYVNMAFNNQHQNLIACQIDYNIYFYTNKPISPNTELLVWYSKEYAERVNSQPLHDDVLNSWKRQLFGGPIPHSVLNLQNNSSSCYRNPIGLPRLPLPSLPLKQEKRLEEGHVIDYSLHRRDTSPSSDESQFDRSKSSDIKPFSASFVDHSPVLTKDNRSQSPVNIPSPPKAHQQIDSKPIHSTPKKNSGIIENLLLKKMMETGQEISEKMLKGGAISRIPSPHEETPFKTQDAKLLEKDQLPVLPPLPFNYNPFMPNNLMMERPLFNPFFKSEDPSRKLPSQNNQSMSNPMFYPSPSLPGFYPFSPMYPFPQIPGLPSWPMYPTPSFPPSPTNQQLPNNFKHTLQPEQVLNLSSKSKHEQNSFMRGFRALPFPLRKKDGKMHYECNVCYKTFGQLSNLKVHLRTHTGERPFICQTCGKGFTQLAHLQKHNLVHTGEKPHECIVCGKRFSSTSNLKTHMRLHSGEKPFHCKLCPAKFTQFVHLKLHRRLHTNERPYECPQCNRKYISASGLKTHWKTGNCVPAGSVTDFNMLLENTLKDFDMTNPSTGDNSTEESLTDKQGSTGSSVNTSNGTNSNHSDDDVDEDEDMKDLSPLDVINNDDDDEDSMITEDVNSRIHFSPISRLQNSPDHLLESRSPTQHLDSKSHKSPVHYSESRSQQSPTLESRSQLSPTHSLESRMNAFPENQVESRSQNSPDNNSQSPYSPDHHFESRKHHSQADSEEDSGVCESNEPQDTRSQSQDNCQREYKVQTSRFQNIGQLIA</sequence>
<evidence type="ECO:0000256" key="3">
    <source>
        <dbReference type="ARBA" id="ARBA00022723"/>
    </source>
</evidence>
<dbReference type="GO" id="GO:0002250">
    <property type="term" value="P:adaptive immune response"/>
    <property type="evidence" value="ECO:0007669"/>
    <property type="project" value="UniProtKB-KW"/>
</dbReference>
<feature type="domain" description="SET" evidence="16">
    <location>
        <begin position="43"/>
        <end position="159"/>
    </location>
</feature>
<dbReference type="Gene3D" id="3.30.160.60">
    <property type="entry name" value="Classic Zinc Finger"/>
    <property type="match status" value="5"/>
</dbReference>
<feature type="region of interest" description="Disordered" evidence="14">
    <location>
        <begin position="657"/>
        <end position="704"/>
    </location>
</feature>
<dbReference type="FunFam" id="3.30.160.60:FF:000211">
    <property type="entry name" value="PR domain zinc finger protein 1"/>
    <property type="match status" value="1"/>
</dbReference>
<keyword evidence="11" id="KW-0804">Transcription</keyword>
<dbReference type="InterPro" id="IPR044413">
    <property type="entry name" value="PRDM1_PR-SET"/>
</dbReference>
<keyword evidence="6" id="KW-0862">Zinc</keyword>
<dbReference type="SMART" id="SM00317">
    <property type="entry name" value="SET"/>
    <property type="match status" value="1"/>
</dbReference>
<evidence type="ECO:0000313" key="17">
    <source>
        <dbReference type="EMBL" id="KAK6171504.1"/>
    </source>
</evidence>
<feature type="compositionally biased region" description="Polar residues" evidence="14">
    <location>
        <begin position="772"/>
        <end position="791"/>
    </location>
</feature>
<feature type="compositionally biased region" description="Polar residues" evidence="14">
    <location>
        <begin position="847"/>
        <end position="859"/>
    </location>
</feature>
<comment type="caution">
    <text evidence="17">The sequence shown here is derived from an EMBL/GenBank/DDBJ whole genome shotgun (WGS) entry which is preliminary data.</text>
</comment>
<dbReference type="Pfam" id="PF21549">
    <property type="entry name" value="PRDM2_PR"/>
    <property type="match status" value="1"/>
</dbReference>
<accession>A0AAN8J9K1</accession>
<dbReference type="FunFam" id="3.30.160.60:FF:000833">
    <property type="entry name" value="PR domain zinc finger protein"/>
    <property type="match status" value="1"/>
</dbReference>
<dbReference type="FunFam" id="3.30.160.60:FF:000262">
    <property type="entry name" value="PR domain zinc finger protein 1"/>
    <property type="match status" value="1"/>
</dbReference>
<dbReference type="AlphaFoldDB" id="A0AAN8J9K1"/>
<name>A0AAN8J9K1_PATCE</name>
<dbReference type="SUPFAM" id="SSF57667">
    <property type="entry name" value="beta-beta-alpha zinc fingers"/>
    <property type="match status" value="3"/>
</dbReference>
<dbReference type="GO" id="GO:0001227">
    <property type="term" value="F:DNA-binding transcription repressor activity, RNA polymerase II-specific"/>
    <property type="evidence" value="ECO:0007669"/>
    <property type="project" value="InterPro"/>
</dbReference>